<feature type="domain" description="Zn(2)-C6 fungal-type" evidence="3">
    <location>
        <begin position="14"/>
        <end position="44"/>
    </location>
</feature>
<dbReference type="Gene3D" id="4.10.240.10">
    <property type="entry name" value="Zn(2)-C6 fungal-type DNA-binding domain"/>
    <property type="match status" value="1"/>
</dbReference>
<dbReference type="Pfam" id="PF00172">
    <property type="entry name" value="Zn_clus"/>
    <property type="match status" value="1"/>
</dbReference>
<accession>A0A1Y2M7R7</accession>
<reference evidence="4 5" key="1">
    <citation type="journal article" date="2017" name="Genome Announc.">
        <title>Genome sequence of the saprophytic ascomycete Epicoccum nigrum ICMP 19927 strain isolated from New Zealand.</title>
        <authorList>
            <person name="Fokin M."/>
            <person name="Fleetwood D."/>
            <person name="Weir B.S."/>
            <person name="Villas-Boas S.G."/>
        </authorList>
    </citation>
    <scope>NUCLEOTIDE SEQUENCE [LARGE SCALE GENOMIC DNA]</scope>
    <source>
        <strain evidence="4 5">ICMP 19927</strain>
    </source>
</reference>
<name>A0A1Y2M7R7_EPING</name>
<dbReference type="GO" id="GO:0008270">
    <property type="term" value="F:zinc ion binding"/>
    <property type="evidence" value="ECO:0007669"/>
    <property type="project" value="InterPro"/>
</dbReference>
<proteinExistence type="predicted"/>
<feature type="region of interest" description="Disordered" evidence="2">
    <location>
        <begin position="54"/>
        <end position="76"/>
    </location>
</feature>
<evidence type="ECO:0000259" key="3">
    <source>
        <dbReference type="PROSITE" id="PS50048"/>
    </source>
</evidence>
<evidence type="ECO:0000313" key="4">
    <source>
        <dbReference type="EMBL" id="OSS52133.1"/>
    </source>
</evidence>
<dbReference type="SMART" id="SM00066">
    <property type="entry name" value="GAL4"/>
    <property type="match status" value="1"/>
</dbReference>
<dbReference type="PANTHER" id="PTHR47784">
    <property type="entry name" value="STEROL UPTAKE CONTROL PROTEIN 2"/>
    <property type="match status" value="1"/>
</dbReference>
<dbReference type="GO" id="GO:0001228">
    <property type="term" value="F:DNA-binding transcription activator activity, RNA polymerase II-specific"/>
    <property type="evidence" value="ECO:0007669"/>
    <property type="project" value="TreeGrafter"/>
</dbReference>
<dbReference type="Proteomes" id="UP000193240">
    <property type="component" value="Unassembled WGS sequence"/>
</dbReference>
<dbReference type="InterPro" id="IPR053157">
    <property type="entry name" value="Sterol_Uptake_Regulator"/>
</dbReference>
<dbReference type="SUPFAM" id="SSF57701">
    <property type="entry name" value="Zn2/Cys6 DNA-binding domain"/>
    <property type="match status" value="1"/>
</dbReference>
<dbReference type="PROSITE" id="PS00463">
    <property type="entry name" value="ZN2_CY6_FUNGAL_1"/>
    <property type="match status" value="1"/>
</dbReference>
<gene>
    <name evidence="4" type="ORF">B5807_03492</name>
</gene>
<dbReference type="InParanoid" id="A0A1Y2M7R7"/>
<evidence type="ECO:0000256" key="1">
    <source>
        <dbReference type="ARBA" id="ARBA00023242"/>
    </source>
</evidence>
<dbReference type="PROSITE" id="PS50048">
    <property type="entry name" value="ZN2_CY6_FUNGAL_2"/>
    <property type="match status" value="1"/>
</dbReference>
<dbReference type="AlphaFoldDB" id="A0A1Y2M7R7"/>
<dbReference type="InterPro" id="IPR001138">
    <property type="entry name" value="Zn2Cys6_DnaBD"/>
</dbReference>
<dbReference type="OMA" id="AYYHEAS"/>
<sequence length="416" mass="46674">MGQTRRAHRKSRGGCDECKRRRIKCSEEKPSCAHCLRHLVNCVYSLQIPERTKRSTASPLSSTSPVATPSRQASTFNDPYPTSYQSHVASDPSLYTLSDLALLHHWIMVTSPNIVQSPSVNHIWQIAFPQFAFTNGALMSRILSIAGLHRAYLEPTIANRQTAMIVAEQHHSRAIDGLMESLLVDIDPGSGNAIFANAVLTFFYAFVSFGPLYNKEHTGDSAAAYTSRILGASWVPLILGLKPVLARVHEQVVEGPLRSLLDVEKWYELQPGTEDDPDDTHIDRTRELWSTSSYSEEDKTIYNGALGGLRQCNMWLKKSYGWGAEDAPRKANYGPWSGPFIWISMIPKAFFTLLDQRQVPAMVIFANFGALLHRLNHLWYMEGCGKSIVEVVDQCLGPYWSEWLVWAKMVVGSEMP</sequence>
<keyword evidence="5" id="KW-1185">Reference proteome</keyword>
<dbReference type="EMBL" id="KZ107840">
    <property type="protein sequence ID" value="OSS52133.1"/>
    <property type="molecule type" value="Genomic_DNA"/>
</dbReference>
<keyword evidence="1" id="KW-0539">Nucleus</keyword>
<feature type="compositionally biased region" description="Polar residues" evidence="2">
    <location>
        <begin position="55"/>
        <end position="76"/>
    </location>
</feature>
<dbReference type="PANTHER" id="PTHR47784:SF5">
    <property type="entry name" value="STEROL UPTAKE CONTROL PROTEIN 2"/>
    <property type="match status" value="1"/>
</dbReference>
<evidence type="ECO:0000313" key="5">
    <source>
        <dbReference type="Proteomes" id="UP000193240"/>
    </source>
</evidence>
<dbReference type="CDD" id="cd00067">
    <property type="entry name" value="GAL4"/>
    <property type="match status" value="1"/>
</dbReference>
<protein>
    <recommendedName>
        <fullName evidence="3">Zn(2)-C6 fungal-type domain-containing protein</fullName>
    </recommendedName>
</protein>
<dbReference type="STRING" id="105696.A0A1Y2M7R7"/>
<evidence type="ECO:0000256" key="2">
    <source>
        <dbReference type="SAM" id="MobiDB-lite"/>
    </source>
</evidence>
<dbReference type="InterPro" id="IPR036864">
    <property type="entry name" value="Zn2-C6_fun-type_DNA-bd_sf"/>
</dbReference>
<organism evidence="4 5">
    <name type="scientific">Epicoccum nigrum</name>
    <name type="common">Soil fungus</name>
    <name type="synonym">Epicoccum purpurascens</name>
    <dbReference type="NCBI Taxonomy" id="105696"/>
    <lineage>
        <taxon>Eukaryota</taxon>
        <taxon>Fungi</taxon>
        <taxon>Dikarya</taxon>
        <taxon>Ascomycota</taxon>
        <taxon>Pezizomycotina</taxon>
        <taxon>Dothideomycetes</taxon>
        <taxon>Pleosporomycetidae</taxon>
        <taxon>Pleosporales</taxon>
        <taxon>Pleosporineae</taxon>
        <taxon>Didymellaceae</taxon>
        <taxon>Epicoccum</taxon>
    </lineage>
</organism>